<dbReference type="EMBL" id="AP010968">
    <property type="protein sequence ID" value="BAJ27570.1"/>
    <property type="molecule type" value="Genomic_DNA"/>
</dbReference>
<gene>
    <name evidence="4" type="ordered locus">KSE_17460</name>
</gene>
<dbReference type="CDD" id="cd00865">
    <property type="entry name" value="PEBP_bact_arch"/>
    <property type="match status" value="1"/>
</dbReference>
<dbReference type="eggNOG" id="COG1881">
    <property type="taxonomic scope" value="Bacteria"/>
</dbReference>
<protein>
    <recommendedName>
        <fullName evidence="6">Phosphatidylethanolamine-binding protein</fullName>
    </recommendedName>
</protein>
<keyword evidence="3" id="KW-0732">Signal</keyword>
<keyword evidence="5" id="KW-1185">Reference proteome</keyword>
<evidence type="ECO:0000256" key="3">
    <source>
        <dbReference type="SAM" id="SignalP"/>
    </source>
</evidence>
<dbReference type="HOGENOM" id="CLU_083918_2_0_11"/>
<feature type="chain" id="PRO_5039031157" description="Phosphatidylethanolamine-binding protein" evidence="3">
    <location>
        <begin position="27"/>
        <end position="209"/>
    </location>
</feature>
<accession>E4N8N9</accession>
<dbReference type="STRING" id="452652.KSE_17460"/>
<dbReference type="Pfam" id="PF01161">
    <property type="entry name" value="PBP"/>
    <property type="match status" value="1"/>
</dbReference>
<dbReference type="PANTHER" id="PTHR30289">
    <property type="entry name" value="UNCHARACTERIZED PROTEIN YBCL-RELATED"/>
    <property type="match status" value="1"/>
</dbReference>
<organism evidence="4 5">
    <name type="scientific">Kitasatospora setae (strain ATCC 33774 / DSM 43861 / JCM 3304 / KCC A-0304 / NBRC 14216 / KM-6054)</name>
    <name type="common">Streptomyces setae</name>
    <dbReference type="NCBI Taxonomy" id="452652"/>
    <lineage>
        <taxon>Bacteria</taxon>
        <taxon>Bacillati</taxon>
        <taxon>Actinomycetota</taxon>
        <taxon>Actinomycetes</taxon>
        <taxon>Kitasatosporales</taxon>
        <taxon>Streptomycetaceae</taxon>
        <taxon>Kitasatospora</taxon>
    </lineage>
</organism>
<dbReference type="AlphaFoldDB" id="E4N8N9"/>
<evidence type="ECO:0008006" key="6">
    <source>
        <dbReference type="Google" id="ProtNLM"/>
    </source>
</evidence>
<sequence>MINSRRPGRRAAAVAAALAVSGTLLAAAAPAATADASSGAARLKPFTLTSPDFRDGGKLPSWTEFGGPGSEGAPCQGKNLAPQLDWRNAPAGTLGYALLVNDPDAPLAGGWHHWVLYDIPGDARRIDGHGTLQYTQGANSFDTNGMPEVVGWGGPCPPATGQPHHYVFTLYALATPSLPSAGLTYEEVTADIQPYVLGATSIIGTFRRP</sequence>
<dbReference type="SUPFAM" id="SSF49777">
    <property type="entry name" value="PEBP-like"/>
    <property type="match status" value="1"/>
</dbReference>
<dbReference type="InterPro" id="IPR006311">
    <property type="entry name" value="TAT_signal"/>
</dbReference>
<evidence type="ECO:0000313" key="4">
    <source>
        <dbReference type="EMBL" id="BAJ27570.1"/>
    </source>
</evidence>
<reference evidence="4 5" key="1">
    <citation type="journal article" date="2010" name="DNA Res.">
        <title>Genome sequence of Kitasatospora setae NBRC 14216T: an evolutionary snapshot of the family Streptomycetaceae.</title>
        <authorList>
            <person name="Ichikawa N."/>
            <person name="Oguchi A."/>
            <person name="Ikeda H."/>
            <person name="Ishikawa J."/>
            <person name="Kitani S."/>
            <person name="Watanabe Y."/>
            <person name="Nakamura S."/>
            <person name="Katano Y."/>
            <person name="Kishi E."/>
            <person name="Sasagawa M."/>
            <person name="Ankai A."/>
            <person name="Fukui S."/>
            <person name="Hashimoto Y."/>
            <person name="Kamata S."/>
            <person name="Otoguro M."/>
            <person name="Tanikawa S."/>
            <person name="Nihira T."/>
            <person name="Horinouchi S."/>
            <person name="Ohnishi Y."/>
            <person name="Hayakawa M."/>
            <person name="Kuzuyama T."/>
            <person name="Arisawa A."/>
            <person name="Nomoto F."/>
            <person name="Miura H."/>
            <person name="Takahashi Y."/>
            <person name="Fujita N."/>
        </authorList>
    </citation>
    <scope>NUCLEOTIDE SEQUENCE [LARGE SCALE GENOMIC DNA]</scope>
    <source>
        <strain evidence="5">ATCC 33774 / DSM 43861 / JCM 3304 / KCC A-0304 / NBRC 14216 / KM-6054</strain>
    </source>
</reference>
<dbReference type="PATRIC" id="fig|452652.3.peg.1750"/>
<dbReference type="RefSeq" id="WP_014134888.1">
    <property type="nucleotide sequence ID" value="NC_016109.1"/>
</dbReference>
<evidence type="ECO:0000256" key="1">
    <source>
        <dbReference type="ARBA" id="ARBA00007120"/>
    </source>
</evidence>
<dbReference type="PROSITE" id="PS51318">
    <property type="entry name" value="TAT"/>
    <property type="match status" value="1"/>
</dbReference>
<proteinExistence type="inferred from homology"/>
<dbReference type="Proteomes" id="UP000007076">
    <property type="component" value="Chromosome"/>
</dbReference>
<dbReference type="InterPro" id="IPR008914">
    <property type="entry name" value="PEBP"/>
</dbReference>
<evidence type="ECO:0000313" key="5">
    <source>
        <dbReference type="Proteomes" id="UP000007076"/>
    </source>
</evidence>
<feature type="region of interest" description="Disordered" evidence="2">
    <location>
        <begin position="52"/>
        <end position="80"/>
    </location>
</feature>
<evidence type="ECO:0000256" key="2">
    <source>
        <dbReference type="SAM" id="MobiDB-lite"/>
    </source>
</evidence>
<dbReference type="InterPro" id="IPR005247">
    <property type="entry name" value="YbhB_YbcL/LppC-like"/>
</dbReference>
<dbReference type="InterPro" id="IPR036610">
    <property type="entry name" value="PEBP-like_sf"/>
</dbReference>
<dbReference type="KEGG" id="ksk:KSE_17460"/>
<dbReference type="Gene3D" id="3.90.280.10">
    <property type="entry name" value="PEBP-like"/>
    <property type="match status" value="1"/>
</dbReference>
<comment type="similarity">
    <text evidence="1">Belongs to the UPF0098 family.</text>
</comment>
<dbReference type="NCBIfam" id="TIGR00481">
    <property type="entry name" value="YbhB/YbcL family Raf kinase inhibitor-like protein"/>
    <property type="match status" value="1"/>
</dbReference>
<name>E4N8N9_KITSK</name>
<feature type="signal peptide" evidence="3">
    <location>
        <begin position="1"/>
        <end position="26"/>
    </location>
</feature>
<dbReference type="PANTHER" id="PTHR30289:SF1">
    <property type="entry name" value="PEBP (PHOSPHATIDYLETHANOLAMINE-BINDING PROTEIN) FAMILY PROTEIN"/>
    <property type="match status" value="1"/>
</dbReference>